<dbReference type="AlphaFoldDB" id="A0A1I3AZV8"/>
<gene>
    <name evidence="3" type="ORF">SAMN04488066_10889</name>
</gene>
<evidence type="ECO:0000259" key="2">
    <source>
        <dbReference type="Pfam" id="PF01979"/>
    </source>
</evidence>
<dbReference type="Gene3D" id="3.20.20.140">
    <property type="entry name" value="Metal-dependent hydrolases"/>
    <property type="match status" value="1"/>
</dbReference>
<evidence type="ECO:0000313" key="3">
    <source>
        <dbReference type="EMBL" id="SFH55554.1"/>
    </source>
</evidence>
<protein>
    <submittedName>
        <fullName evidence="3">5-methylthioadenosine/S-adenosylhomocysteine deaminase</fullName>
    </submittedName>
</protein>
<accession>A0A1I3AZV8</accession>
<dbReference type="SUPFAM" id="SSF51338">
    <property type="entry name" value="Composite domain of metallo-dependent hydrolases"/>
    <property type="match status" value="1"/>
</dbReference>
<dbReference type="RefSeq" id="WP_149784406.1">
    <property type="nucleotide sequence ID" value="NZ_BAAADP010000001.1"/>
</dbReference>
<name>A0A1I3AZV8_9EURY</name>
<organism evidence="3 4">
    <name type="scientific">Halorubrum aquaticum</name>
    <dbReference type="NCBI Taxonomy" id="387340"/>
    <lineage>
        <taxon>Archaea</taxon>
        <taxon>Methanobacteriati</taxon>
        <taxon>Methanobacteriota</taxon>
        <taxon>Stenosarchaea group</taxon>
        <taxon>Halobacteria</taxon>
        <taxon>Halobacteriales</taxon>
        <taxon>Haloferacaceae</taxon>
        <taxon>Halorubrum</taxon>
    </lineage>
</organism>
<dbReference type="OrthoDB" id="8791at2157"/>
<dbReference type="InterPro" id="IPR050287">
    <property type="entry name" value="MTA/SAH_deaminase"/>
</dbReference>
<dbReference type="InterPro" id="IPR006680">
    <property type="entry name" value="Amidohydro-rel"/>
</dbReference>
<dbReference type="Pfam" id="PF01979">
    <property type="entry name" value="Amidohydro_1"/>
    <property type="match status" value="1"/>
</dbReference>
<evidence type="ECO:0000256" key="1">
    <source>
        <dbReference type="ARBA" id="ARBA00022801"/>
    </source>
</evidence>
<feature type="domain" description="Amidohydrolase-related" evidence="2">
    <location>
        <begin position="65"/>
        <end position="430"/>
    </location>
</feature>
<proteinExistence type="predicted"/>
<dbReference type="SUPFAM" id="SSF51556">
    <property type="entry name" value="Metallo-dependent hydrolases"/>
    <property type="match status" value="1"/>
</dbReference>
<dbReference type="PANTHER" id="PTHR43794:SF11">
    <property type="entry name" value="AMIDOHYDROLASE-RELATED DOMAIN-CONTAINING PROTEIN"/>
    <property type="match status" value="1"/>
</dbReference>
<dbReference type="InterPro" id="IPR011059">
    <property type="entry name" value="Metal-dep_hydrolase_composite"/>
</dbReference>
<dbReference type="Proteomes" id="UP000323537">
    <property type="component" value="Unassembled WGS sequence"/>
</dbReference>
<dbReference type="InterPro" id="IPR032466">
    <property type="entry name" value="Metal_Hydrolase"/>
</dbReference>
<reference evidence="3 4" key="1">
    <citation type="submission" date="2016-10" db="EMBL/GenBank/DDBJ databases">
        <authorList>
            <person name="Varghese N."/>
            <person name="Submissions S."/>
        </authorList>
    </citation>
    <scope>NUCLEOTIDE SEQUENCE [LARGE SCALE GENOMIC DNA]</scope>
    <source>
        <strain evidence="3 4">CGMCC 1.6377</strain>
    </source>
</reference>
<keyword evidence="1" id="KW-0378">Hydrolase</keyword>
<dbReference type="Gene3D" id="2.30.40.10">
    <property type="entry name" value="Urease, subunit C, domain 1"/>
    <property type="match status" value="1"/>
</dbReference>
<dbReference type="PANTHER" id="PTHR43794">
    <property type="entry name" value="AMINOHYDROLASE SSNA-RELATED"/>
    <property type="match status" value="1"/>
</dbReference>
<keyword evidence="4" id="KW-1185">Reference proteome</keyword>
<evidence type="ECO:0000313" key="4">
    <source>
        <dbReference type="Proteomes" id="UP000323537"/>
    </source>
</evidence>
<sequence length="481" mass="49935">MDTLVTDTLLVTMDPDVPGATGDLGIVDDGAVGWTDGEITYVGPADGVETGDAERTVDGGGRLTLPGLVNAHVHGHHTVLRGAAQDVPEIEWMTRSLGPISAHATPDDGVVGAELTAIEALASGTTTIGEYAHDVGKLVREVYRPLGLRVVATETINEVPEDRSDVGPDEPYPFDRDGGEAGLARADDLVAEFDDDPLVEPAYGPQALDMVSLDLLETITERAREEDRTVHMHVAQGDRERRQIAARYGEGETTVGVLDREGLLGDHLLAAHLHGATPAERASLADAGVRMVGCPSSITAIDGIVPPVVEYLEHGGSVGIGTDQAPGPGGHDALREARTTAMLAKADRTDPTALDASAVLELMTVGGARALGIDDRVGSLSPGKRADVVVCDLERPGIAPTVTSPFHTAIPNLVYGGGSDAVKDVFVDGVQLVSAGGIVGVDVDAVVAEAAERAERVFSDAEADWRAAGSALVDAVDEGRL</sequence>
<dbReference type="GO" id="GO:0016810">
    <property type="term" value="F:hydrolase activity, acting on carbon-nitrogen (but not peptide) bonds"/>
    <property type="evidence" value="ECO:0007669"/>
    <property type="project" value="InterPro"/>
</dbReference>
<dbReference type="EMBL" id="FOPZ01000008">
    <property type="protein sequence ID" value="SFH55554.1"/>
    <property type="molecule type" value="Genomic_DNA"/>
</dbReference>